<dbReference type="Proteomes" id="UP000292702">
    <property type="component" value="Unassembled WGS sequence"/>
</dbReference>
<comment type="subcellular location">
    <subcellularLocation>
        <location evidence="1">Nucleus</location>
    </subcellularLocation>
</comment>
<feature type="compositionally biased region" description="Acidic residues" evidence="6">
    <location>
        <begin position="728"/>
        <end position="738"/>
    </location>
</feature>
<evidence type="ECO:0000256" key="4">
    <source>
        <dbReference type="ARBA" id="ARBA00023125"/>
    </source>
</evidence>
<dbReference type="InterPro" id="IPR040855">
    <property type="entry name" value="ORC_WH_C"/>
</dbReference>
<keyword evidence="10" id="KW-1185">Reference proteome</keyword>
<dbReference type="InterPro" id="IPR045667">
    <property type="entry name" value="ORC3_N"/>
</dbReference>
<feature type="compositionally biased region" description="Basic residues" evidence="6">
    <location>
        <begin position="695"/>
        <end position="718"/>
    </location>
</feature>
<dbReference type="PANTHER" id="PTHR12748:SF0">
    <property type="entry name" value="ORIGIN RECOGNITION COMPLEX SUBUNIT 3"/>
    <property type="match status" value="1"/>
</dbReference>
<keyword evidence="3" id="KW-0235">DNA replication</keyword>
<dbReference type="Pfam" id="PF07034">
    <property type="entry name" value="ORC3_N"/>
    <property type="match status" value="1"/>
</dbReference>
<reference evidence="9 10" key="1">
    <citation type="submission" date="2018-11" db="EMBL/GenBank/DDBJ databases">
        <title>Genome assembly of Steccherinum ochraceum LE-BIN_3174, the white-rot fungus of the Steccherinaceae family (The Residual Polyporoid clade, Polyporales, Basidiomycota).</title>
        <authorList>
            <person name="Fedorova T.V."/>
            <person name="Glazunova O.A."/>
            <person name="Landesman E.O."/>
            <person name="Moiseenko K.V."/>
            <person name="Psurtseva N.V."/>
            <person name="Savinova O.S."/>
            <person name="Shakhova N.V."/>
            <person name="Tyazhelova T.V."/>
            <person name="Vasina D.V."/>
        </authorList>
    </citation>
    <scope>NUCLEOTIDE SEQUENCE [LARGE SCALE GENOMIC DNA]</scope>
    <source>
        <strain evidence="9 10">LE-BIN_3174</strain>
    </source>
</reference>
<feature type="region of interest" description="Disordered" evidence="6">
    <location>
        <begin position="18"/>
        <end position="42"/>
    </location>
</feature>
<dbReference type="InterPro" id="IPR020795">
    <property type="entry name" value="ORC3"/>
</dbReference>
<feature type="region of interest" description="Disordered" evidence="6">
    <location>
        <begin position="694"/>
        <end position="738"/>
    </location>
</feature>
<feature type="region of interest" description="Disordered" evidence="6">
    <location>
        <begin position="193"/>
        <end position="218"/>
    </location>
</feature>
<evidence type="ECO:0000313" key="9">
    <source>
        <dbReference type="EMBL" id="TCD68793.1"/>
    </source>
</evidence>
<sequence length="784" mass="88244">MSSLPDFDDPTQACIYLSPRDDLEDEGRDSEQQNGLHPISNTGDIPEGYELRLIAYKRAWEKCLERVQSIVRQLHAPVVSSVVSHIREAYDSARVVPGLPYAELPVIGVSLPDGSSMLNDVLEELDNSSRPIKPPLTNGSRKGKGRAGDSDDEMHDGSMSAPANLQSLVVHLTPSECPNLASAMRAIVSGVVDRPNKDDDEDDEENLHPEGPKRKPTTSLATYDINLLEAWYEALLGESDLQYQILVVLHDFEQFSTDVMQDVFEICSQHIPSLPLVFLLAMSTPSALSYLRGAFPRSTLTLLRLEAVSAPSGPDVLEDVLMKTFFDADFEPDVMLGPATLDYVVEFGTRHTHSVDTMLSILQLAHMKHFEEPATVLVHDSLLGTDSHEDAVSVLEQPESFVFLDTVLSRLWTDVADQPTPDQIQLDEESPSIESLLDAVSAARIQSRHLAQKMRIAFQTMYLVRKYMHSQGYKTTNDRPEENALELMTRVIRGRVNKEVKYLGLMVKKLNNEQLASLLQGLHHFFHTIKSTAARRQEEDARIRIINAMTDLSSAPANGDEPESSSGGIAPNISEWLVDYIESRLVRLDQGPLWNVWNTGITPFPSELINPAPRISIINALLHPYEILDAHDDLFGDDPSKEGGDRSSVDDDRQYALWELPDTSILFRRYMDSGRMINVYDWYESFAVSLDAQRGHMRRREKQSRPQTPKKKKGKGKGKAPATPRDVEMDDEDEELDEEAEEQWRIEVQARFTRALHELDFMGFIKHTGRKADHVIKTIYDIPD</sequence>
<dbReference type="GO" id="GO:0005664">
    <property type="term" value="C:nuclear origin of replication recognition complex"/>
    <property type="evidence" value="ECO:0007669"/>
    <property type="project" value="InterPro"/>
</dbReference>
<evidence type="ECO:0000256" key="2">
    <source>
        <dbReference type="ARBA" id="ARBA00010977"/>
    </source>
</evidence>
<keyword evidence="5" id="KW-0539">Nucleus</keyword>
<dbReference type="EMBL" id="RWJN01000057">
    <property type="protein sequence ID" value="TCD68793.1"/>
    <property type="molecule type" value="Genomic_DNA"/>
</dbReference>
<dbReference type="PANTHER" id="PTHR12748">
    <property type="entry name" value="ORIGIN RECOGNITION COMPLEX SUBUNIT 3"/>
    <property type="match status" value="1"/>
</dbReference>
<organism evidence="9 10">
    <name type="scientific">Steccherinum ochraceum</name>
    <dbReference type="NCBI Taxonomy" id="92696"/>
    <lineage>
        <taxon>Eukaryota</taxon>
        <taxon>Fungi</taxon>
        <taxon>Dikarya</taxon>
        <taxon>Basidiomycota</taxon>
        <taxon>Agaricomycotina</taxon>
        <taxon>Agaricomycetes</taxon>
        <taxon>Polyporales</taxon>
        <taxon>Steccherinaceae</taxon>
        <taxon>Steccherinum</taxon>
    </lineage>
</organism>
<comment type="caution">
    <text evidence="9">The sequence shown here is derived from an EMBL/GenBank/DDBJ whole genome shotgun (WGS) entry which is preliminary data.</text>
</comment>
<comment type="similarity">
    <text evidence="2">Belongs to the ORC3 family.</text>
</comment>
<evidence type="ECO:0000256" key="1">
    <source>
        <dbReference type="ARBA" id="ARBA00004123"/>
    </source>
</evidence>
<accession>A0A4R0RNW3</accession>
<dbReference type="CDD" id="cd20704">
    <property type="entry name" value="Orc3"/>
    <property type="match status" value="1"/>
</dbReference>
<dbReference type="Pfam" id="PF18137">
    <property type="entry name" value="WHD_ORC"/>
    <property type="match status" value="1"/>
</dbReference>
<evidence type="ECO:0000259" key="7">
    <source>
        <dbReference type="Pfam" id="PF07034"/>
    </source>
</evidence>
<evidence type="ECO:0000256" key="5">
    <source>
        <dbReference type="ARBA" id="ARBA00023242"/>
    </source>
</evidence>
<feature type="domain" description="Origin recognition complex subunit 3 winged helix C-terminal" evidence="8">
    <location>
        <begin position="614"/>
        <end position="780"/>
    </location>
</feature>
<evidence type="ECO:0000256" key="3">
    <source>
        <dbReference type="ARBA" id="ARBA00022705"/>
    </source>
</evidence>
<dbReference type="GO" id="GO:0031261">
    <property type="term" value="C:DNA replication preinitiation complex"/>
    <property type="evidence" value="ECO:0007669"/>
    <property type="project" value="TreeGrafter"/>
</dbReference>
<feature type="domain" description="Origin recognition complex subunit 3 N-terminal" evidence="7">
    <location>
        <begin position="47"/>
        <end position="374"/>
    </location>
</feature>
<protein>
    <submittedName>
        <fullName evidence="9">Uncharacterized protein</fullName>
    </submittedName>
</protein>
<evidence type="ECO:0000256" key="6">
    <source>
        <dbReference type="SAM" id="MobiDB-lite"/>
    </source>
</evidence>
<dbReference type="STRING" id="92696.A0A4R0RNW3"/>
<dbReference type="GO" id="GO:0006270">
    <property type="term" value="P:DNA replication initiation"/>
    <property type="evidence" value="ECO:0007669"/>
    <property type="project" value="TreeGrafter"/>
</dbReference>
<proteinExistence type="inferred from homology"/>
<feature type="region of interest" description="Disordered" evidence="6">
    <location>
        <begin position="125"/>
        <end position="160"/>
    </location>
</feature>
<keyword evidence="4" id="KW-0238">DNA-binding</keyword>
<dbReference type="AlphaFoldDB" id="A0A4R0RNW3"/>
<evidence type="ECO:0000259" key="8">
    <source>
        <dbReference type="Pfam" id="PF18137"/>
    </source>
</evidence>
<name>A0A4R0RNW3_9APHY</name>
<dbReference type="OrthoDB" id="10265211at2759"/>
<evidence type="ECO:0000313" key="10">
    <source>
        <dbReference type="Proteomes" id="UP000292702"/>
    </source>
</evidence>
<gene>
    <name evidence="9" type="ORF">EIP91_009807</name>
</gene>
<dbReference type="GO" id="GO:0005656">
    <property type="term" value="C:nuclear pre-replicative complex"/>
    <property type="evidence" value="ECO:0007669"/>
    <property type="project" value="TreeGrafter"/>
</dbReference>
<feature type="compositionally biased region" description="Polar residues" evidence="6">
    <location>
        <begin position="32"/>
        <end position="42"/>
    </location>
</feature>
<dbReference type="GO" id="GO:0003688">
    <property type="term" value="F:DNA replication origin binding"/>
    <property type="evidence" value="ECO:0007669"/>
    <property type="project" value="TreeGrafter"/>
</dbReference>